<dbReference type="InterPro" id="IPR050087">
    <property type="entry name" value="AON_synthase_class-II"/>
</dbReference>
<evidence type="ECO:0000313" key="5">
    <source>
        <dbReference type="EMBL" id="MBB6003923.1"/>
    </source>
</evidence>
<keyword evidence="3" id="KW-0663">Pyridoxal phosphate</keyword>
<dbReference type="SUPFAM" id="SSF53383">
    <property type="entry name" value="PLP-dependent transferases"/>
    <property type="match status" value="1"/>
</dbReference>
<dbReference type="InterPro" id="IPR015422">
    <property type="entry name" value="PyrdxlP-dep_Trfase_small"/>
</dbReference>
<evidence type="ECO:0000259" key="4">
    <source>
        <dbReference type="Pfam" id="PF00155"/>
    </source>
</evidence>
<dbReference type="AlphaFoldDB" id="A0A841ESB7"/>
<evidence type="ECO:0000256" key="3">
    <source>
        <dbReference type="ARBA" id="ARBA00022898"/>
    </source>
</evidence>
<keyword evidence="6" id="KW-1185">Reference proteome</keyword>
<dbReference type="GO" id="GO:0009102">
    <property type="term" value="P:biotin biosynthetic process"/>
    <property type="evidence" value="ECO:0007669"/>
    <property type="project" value="TreeGrafter"/>
</dbReference>
<dbReference type="Gene3D" id="3.90.1150.10">
    <property type="entry name" value="Aspartate Aminotransferase, domain 1"/>
    <property type="match status" value="1"/>
</dbReference>
<evidence type="ECO:0000313" key="6">
    <source>
        <dbReference type="Proteomes" id="UP000524404"/>
    </source>
</evidence>
<dbReference type="PANTHER" id="PTHR13693">
    <property type="entry name" value="CLASS II AMINOTRANSFERASE/8-AMINO-7-OXONONANOATE SYNTHASE"/>
    <property type="match status" value="1"/>
</dbReference>
<dbReference type="Gene3D" id="3.40.640.10">
    <property type="entry name" value="Type I PLP-dependent aspartate aminotransferase-like (Major domain)"/>
    <property type="match status" value="1"/>
</dbReference>
<dbReference type="InterPro" id="IPR004839">
    <property type="entry name" value="Aminotransferase_I/II_large"/>
</dbReference>
<feature type="domain" description="Aminotransferase class I/classII large" evidence="4">
    <location>
        <begin position="41"/>
        <end position="337"/>
    </location>
</feature>
<dbReference type="InterPro" id="IPR015424">
    <property type="entry name" value="PyrdxlP-dep_Trfase"/>
</dbReference>
<proteinExistence type="predicted"/>
<reference evidence="5 6" key="1">
    <citation type="submission" date="2020-08" db="EMBL/GenBank/DDBJ databases">
        <title>Functional genomics of gut bacteria from endangered species of beetles.</title>
        <authorList>
            <person name="Carlos-Shanley C."/>
        </authorList>
    </citation>
    <scope>NUCLEOTIDE SEQUENCE [LARGE SCALE GENOMIC DNA]</scope>
    <source>
        <strain evidence="5 6">S00070</strain>
    </source>
</reference>
<dbReference type="Pfam" id="PF00155">
    <property type="entry name" value="Aminotran_1_2"/>
    <property type="match status" value="1"/>
</dbReference>
<dbReference type="PANTHER" id="PTHR13693:SF100">
    <property type="entry name" value="8-AMINO-7-OXONONANOATE SYNTHASE"/>
    <property type="match status" value="1"/>
</dbReference>
<dbReference type="GO" id="GO:0008710">
    <property type="term" value="F:8-amino-7-oxononanoate synthase activity"/>
    <property type="evidence" value="ECO:0007669"/>
    <property type="project" value="TreeGrafter"/>
</dbReference>
<comment type="cofactor">
    <cofactor evidence="1">
        <name>pyridoxal 5'-phosphate</name>
        <dbReference type="ChEBI" id="CHEBI:597326"/>
    </cofactor>
</comment>
<accession>A0A841ESB7</accession>
<evidence type="ECO:0000256" key="1">
    <source>
        <dbReference type="ARBA" id="ARBA00001933"/>
    </source>
</evidence>
<comment type="caution">
    <text evidence="5">The sequence shown here is derived from an EMBL/GenBank/DDBJ whole genome shotgun (WGS) entry which is preliminary data.</text>
</comment>
<keyword evidence="2" id="KW-0808">Transferase</keyword>
<organism evidence="5 6">
    <name type="scientific">Arcicella rosea</name>
    <dbReference type="NCBI Taxonomy" id="502909"/>
    <lineage>
        <taxon>Bacteria</taxon>
        <taxon>Pseudomonadati</taxon>
        <taxon>Bacteroidota</taxon>
        <taxon>Cytophagia</taxon>
        <taxon>Cytophagales</taxon>
        <taxon>Flectobacillaceae</taxon>
        <taxon>Arcicella</taxon>
    </lineage>
</organism>
<dbReference type="Proteomes" id="UP000524404">
    <property type="component" value="Unassembled WGS sequence"/>
</dbReference>
<gene>
    <name evidence="5" type="ORF">HNP25_002584</name>
</gene>
<dbReference type="GO" id="GO:0030170">
    <property type="term" value="F:pyridoxal phosphate binding"/>
    <property type="evidence" value="ECO:0007669"/>
    <property type="project" value="InterPro"/>
</dbReference>
<dbReference type="RefSeq" id="WP_184134630.1">
    <property type="nucleotide sequence ID" value="NZ_JACHKT010000018.1"/>
</dbReference>
<sequence length="341" mass="38286">MKYLTNQLPSNTLVSDEQTYLWFSGTSYLGIPHHPIFKENFIKAVADYGTSWGSSRNNTVQLSIYEKAEKALAEMAQMPAALSVSSGMWAGQLVVNFLKHEGATFFFAPKTHPALWNGTIPFSSESYQAWTLSIAEKVQNTFADKIVICTDSVGSPYVEYFDFEWINTLPTHKNITVVIDASHSFGIDLPKISAKNIHLIITSSLNKAMGMTGGVIFAEKDFIEKLRHFPMFSGASPMMPALLEAFVNSTDIFQEQRTKLFKNIQYFNQQIPNSNLDSIDNYPAYCTHQVGLHEHLKKHGIMTACFPYPTATDLPVTRLVISALHTKEDLDKLAEVLNVWK</sequence>
<name>A0A841ESB7_9BACT</name>
<evidence type="ECO:0000256" key="2">
    <source>
        <dbReference type="ARBA" id="ARBA00022679"/>
    </source>
</evidence>
<dbReference type="EMBL" id="JACHKT010000018">
    <property type="protein sequence ID" value="MBB6003923.1"/>
    <property type="molecule type" value="Genomic_DNA"/>
</dbReference>
<protein>
    <submittedName>
        <fullName evidence="5">7-keto-8-aminopelargonate synthetase-like enzyme</fullName>
    </submittedName>
</protein>
<dbReference type="InterPro" id="IPR015421">
    <property type="entry name" value="PyrdxlP-dep_Trfase_major"/>
</dbReference>